<sequence length="123" mass="13141">MKTLATVLLTAAFAAGIGAGVASAGNGNAGCPPGLAKKNPPCVPPGQVGKSVRSDAPDRDDRYVRRYQRGEVLDGDYRVIHDPARYRLDRNGDYAVLGDYVYRIDPDTRKVLNLIGAIADLAQ</sequence>
<evidence type="ECO:0000313" key="4">
    <source>
        <dbReference type="Proteomes" id="UP001597108"/>
    </source>
</evidence>
<feature type="region of interest" description="Disordered" evidence="1">
    <location>
        <begin position="38"/>
        <end position="59"/>
    </location>
</feature>
<keyword evidence="2" id="KW-0732">Signal</keyword>
<accession>A0ABW3ILD9</accession>
<dbReference type="RefSeq" id="WP_386072760.1">
    <property type="nucleotide sequence ID" value="NZ_JBHTJT010000006.1"/>
</dbReference>
<gene>
    <name evidence="3" type="ORF">ACFQ2S_03555</name>
</gene>
<dbReference type="EMBL" id="JBHTJT010000006">
    <property type="protein sequence ID" value="MFD0978720.1"/>
    <property type="molecule type" value="Genomic_DNA"/>
</dbReference>
<evidence type="ECO:0000256" key="1">
    <source>
        <dbReference type="SAM" id="MobiDB-lite"/>
    </source>
</evidence>
<dbReference type="Proteomes" id="UP001597108">
    <property type="component" value="Unassembled WGS sequence"/>
</dbReference>
<organism evidence="3 4">
    <name type="scientific">Tropicimonas aquimaris</name>
    <dbReference type="NCBI Taxonomy" id="914152"/>
    <lineage>
        <taxon>Bacteria</taxon>
        <taxon>Pseudomonadati</taxon>
        <taxon>Pseudomonadota</taxon>
        <taxon>Alphaproteobacteria</taxon>
        <taxon>Rhodobacterales</taxon>
        <taxon>Roseobacteraceae</taxon>
        <taxon>Tropicimonas</taxon>
    </lineage>
</organism>
<proteinExistence type="predicted"/>
<feature type="signal peptide" evidence="2">
    <location>
        <begin position="1"/>
        <end position="24"/>
    </location>
</feature>
<protein>
    <submittedName>
        <fullName evidence="3">Excinuclease ABC subunit A</fullName>
    </submittedName>
</protein>
<name>A0ABW3ILD9_9RHOB</name>
<keyword evidence="4" id="KW-1185">Reference proteome</keyword>
<evidence type="ECO:0000313" key="3">
    <source>
        <dbReference type="EMBL" id="MFD0978720.1"/>
    </source>
</evidence>
<evidence type="ECO:0000256" key="2">
    <source>
        <dbReference type="SAM" id="SignalP"/>
    </source>
</evidence>
<reference evidence="4" key="1">
    <citation type="journal article" date="2019" name="Int. J. Syst. Evol. Microbiol.">
        <title>The Global Catalogue of Microorganisms (GCM) 10K type strain sequencing project: providing services to taxonomists for standard genome sequencing and annotation.</title>
        <authorList>
            <consortium name="The Broad Institute Genomics Platform"/>
            <consortium name="The Broad Institute Genome Sequencing Center for Infectious Disease"/>
            <person name="Wu L."/>
            <person name="Ma J."/>
        </authorList>
    </citation>
    <scope>NUCLEOTIDE SEQUENCE [LARGE SCALE GENOMIC DNA]</scope>
    <source>
        <strain evidence="4">CCUG 60524</strain>
    </source>
</reference>
<feature type="chain" id="PRO_5047029996" evidence="2">
    <location>
        <begin position="25"/>
        <end position="123"/>
    </location>
</feature>
<comment type="caution">
    <text evidence="3">The sequence shown here is derived from an EMBL/GenBank/DDBJ whole genome shotgun (WGS) entry which is preliminary data.</text>
</comment>